<dbReference type="PRINTS" id="PR00036">
    <property type="entry name" value="HTHLACI"/>
</dbReference>
<dbReference type="SUPFAM" id="SSF53822">
    <property type="entry name" value="Periplasmic binding protein-like I"/>
    <property type="match status" value="1"/>
</dbReference>
<dbReference type="PANTHER" id="PTHR30146">
    <property type="entry name" value="LACI-RELATED TRANSCRIPTIONAL REPRESSOR"/>
    <property type="match status" value="1"/>
</dbReference>
<keyword evidence="1" id="KW-0805">Transcription regulation</keyword>
<proteinExistence type="predicted"/>
<dbReference type="InterPro" id="IPR010982">
    <property type="entry name" value="Lambda_DNA-bd_dom_sf"/>
</dbReference>
<dbReference type="Pfam" id="PF13377">
    <property type="entry name" value="Peripla_BP_3"/>
    <property type="match status" value="1"/>
</dbReference>
<dbReference type="PROSITE" id="PS50932">
    <property type="entry name" value="HTH_LACI_2"/>
    <property type="match status" value="1"/>
</dbReference>
<accession>A0A940P9F0</accession>
<evidence type="ECO:0000256" key="3">
    <source>
        <dbReference type="ARBA" id="ARBA00023163"/>
    </source>
</evidence>
<organism evidence="5 6">
    <name type="scientific">Vagococcus allomyrinae</name>
    <dbReference type="NCBI Taxonomy" id="2794353"/>
    <lineage>
        <taxon>Bacteria</taxon>
        <taxon>Bacillati</taxon>
        <taxon>Bacillota</taxon>
        <taxon>Bacilli</taxon>
        <taxon>Lactobacillales</taxon>
        <taxon>Enterococcaceae</taxon>
        <taxon>Vagococcus</taxon>
    </lineage>
</organism>
<feature type="domain" description="HTH lacI-type" evidence="4">
    <location>
        <begin position="6"/>
        <end position="60"/>
    </location>
</feature>
<gene>
    <name evidence="5" type="ORF">I6N95_02800</name>
</gene>
<keyword evidence="6" id="KW-1185">Reference proteome</keyword>
<keyword evidence="3" id="KW-0804">Transcription</keyword>
<dbReference type="CDD" id="cd06267">
    <property type="entry name" value="PBP1_LacI_sugar_binding-like"/>
    <property type="match status" value="1"/>
</dbReference>
<evidence type="ECO:0000256" key="1">
    <source>
        <dbReference type="ARBA" id="ARBA00023015"/>
    </source>
</evidence>
<evidence type="ECO:0000313" key="5">
    <source>
        <dbReference type="EMBL" id="MBP1039933.1"/>
    </source>
</evidence>
<name>A0A940P9F0_9ENTE</name>
<evidence type="ECO:0000313" key="6">
    <source>
        <dbReference type="Proteomes" id="UP000674938"/>
    </source>
</evidence>
<dbReference type="SMART" id="SM00354">
    <property type="entry name" value="HTH_LACI"/>
    <property type="match status" value="1"/>
</dbReference>
<dbReference type="Gene3D" id="1.10.260.40">
    <property type="entry name" value="lambda repressor-like DNA-binding domains"/>
    <property type="match status" value="1"/>
</dbReference>
<sequence length="335" mass="37470">MKQKKTTIKDVAKAAGVSISTVSNALNDVDVLKADTKAHILEVAEKLNYVPNLNGQLLKSNRTKMLGFFTTSVSGPYFYKLVEAMAKECERLGYVLSIQITSNKSMILNHILGRRFDGNIIFEQSVFFEEEEAMLAKENIQTVYLDRKVENKTSSSVVFDSFQDGYEMTRHLISLGHKKIAFIKGFPGAYDGEERFRGFQVAMTESRLEIPEAYVLAGQFEEKASYEAVKQFIETSRVDLPDAFMAANDLSAIGCIKALKAEGYVVPDDFSVTGFDDIEIAEYFPPPLTTIRNPIARQGVVAIQQLVRQVEEQAVGKIICLEGDVVIRKSSFLKR</sequence>
<dbReference type="EMBL" id="JAEEGA010000002">
    <property type="protein sequence ID" value="MBP1039933.1"/>
    <property type="molecule type" value="Genomic_DNA"/>
</dbReference>
<dbReference type="GO" id="GO:0000976">
    <property type="term" value="F:transcription cis-regulatory region binding"/>
    <property type="evidence" value="ECO:0007669"/>
    <property type="project" value="TreeGrafter"/>
</dbReference>
<dbReference type="PROSITE" id="PS00356">
    <property type="entry name" value="HTH_LACI_1"/>
    <property type="match status" value="1"/>
</dbReference>
<dbReference type="CDD" id="cd01392">
    <property type="entry name" value="HTH_LacI"/>
    <property type="match status" value="1"/>
</dbReference>
<dbReference type="InterPro" id="IPR046335">
    <property type="entry name" value="LacI/GalR-like_sensor"/>
</dbReference>
<dbReference type="PANTHER" id="PTHR30146:SF109">
    <property type="entry name" value="HTH-TYPE TRANSCRIPTIONAL REGULATOR GALS"/>
    <property type="match status" value="1"/>
</dbReference>
<keyword evidence="2 5" id="KW-0238">DNA-binding</keyword>
<dbReference type="Gene3D" id="3.40.50.2300">
    <property type="match status" value="2"/>
</dbReference>
<dbReference type="Proteomes" id="UP000674938">
    <property type="component" value="Unassembled WGS sequence"/>
</dbReference>
<dbReference type="InterPro" id="IPR000843">
    <property type="entry name" value="HTH_LacI"/>
</dbReference>
<dbReference type="SUPFAM" id="SSF47413">
    <property type="entry name" value="lambda repressor-like DNA-binding domains"/>
    <property type="match status" value="1"/>
</dbReference>
<comment type="caution">
    <text evidence="5">The sequence shown here is derived from an EMBL/GenBank/DDBJ whole genome shotgun (WGS) entry which is preliminary data.</text>
</comment>
<evidence type="ECO:0000256" key="2">
    <source>
        <dbReference type="ARBA" id="ARBA00023125"/>
    </source>
</evidence>
<dbReference type="Pfam" id="PF00356">
    <property type="entry name" value="LacI"/>
    <property type="match status" value="1"/>
</dbReference>
<reference evidence="5" key="1">
    <citation type="submission" date="2020-12" db="EMBL/GenBank/DDBJ databases">
        <title>Vagococcus allomyrinae sp. nov. and Enterococcus lavae sp. nov., isolated from the larvae of Allomyrina dichotoma.</title>
        <authorList>
            <person name="Lee S.D."/>
        </authorList>
    </citation>
    <scope>NUCLEOTIDE SEQUENCE</scope>
    <source>
        <strain evidence="5">BWB3-3</strain>
    </source>
</reference>
<dbReference type="InterPro" id="IPR028082">
    <property type="entry name" value="Peripla_BP_I"/>
</dbReference>
<protein>
    <submittedName>
        <fullName evidence="5">LacI family DNA-binding transcriptional regulator</fullName>
    </submittedName>
</protein>
<dbReference type="AlphaFoldDB" id="A0A940P9F0"/>
<dbReference type="RefSeq" id="WP_209524837.1">
    <property type="nucleotide sequence ID" value="NZ_JAEEGA010000002.1"/>
</dbReference>
<evidence type="ECO:0000259" key="4">
    <source>
        <dbReference type="PROSITE" id="PS50932"/>
    </source>
</evidence>
<dbReference type="GO" id="GO:0003700">
    <property type="term" value="F:DNA-binding transcription factor activity"/>
    <property type="evidence" value="ECO:0007669"/>
    <property type="project" value="TreeGrafter"/>
</dbReference>